<organism evidence="3 4">
    <name type="scientific">Flavobacterium azooxidireducens</name>
    <dbReference type="NCBI Taxonomy" id="1871076"/>
    <lineage>
        <taxon>Bacteria</taxon>
        <taxon>Pseudomonadati</taxon>
        <taxon>Bacteroidota</taxon>
        <taxon>Flavobacteriia</taxon>
        <taxon>Flavobacteriales</taxon>
        <taxon>Flavobacteriaceae</taxon>
        <taxon>Flavobacterium</taxon>
    </lineage>
</organism>
<dbReference type="Pfam" id="PF00534">
    <property type="entry name" value="Glycos_transf_1"/>
    <property type="match status" value="1"/>
</dbReference>
<dbReference type="InterPro" id="IPR001296">
    <property type="entry name" value="Glyco_trans_1"/>
</dbReference>
<evidence type="ECO:0000259" key="1">
    <source>
        <dbReference type="Pfam" id="PF00534"/>
    </source>
</evidence>
<name>A0ABY4KFS4_9FLAO</name>
<dbReference type="InterPro" id="IPR028098">
    <property type="entry name" value="Glyco_trans_4-like_N"/>
</dbReference>
<dbReference type="Proteomes" id="UP000830583">
    <property type="component" value="Chromosome"/>
</dbReference>
<dbReference type="Gene3D" id="3.40.50.2000">
    <property type="entry name" value="Glycogen Phosphorylase B"/>
    <property type="match status" value="2"/>
</dbReference>
<dbReference type="PANTHER" id="PTHR12526">
    <property type="entry name" value="GLYCOSYLTRANSFERASE"/>
    <property type="match status" value="1"/>
</dbReference>
<dbReference type="CDD" id="cd03801">
    <property type="entry name" value="GT4_PimA-like"/>
    <property type="match status" value="1"/>
</dbReference>
<feature type="domain" description="Glycosyl transferase family 1" evidence="1">
    <location>
        <begin position="197"/>
        <end position="356"/>
    </location>
</feature>
<dbReference type="RefSeq" id="WP_248434990.1">
    <property type="nucleotide sequence ID" value="NZ_CP096205.1"/>
</dbReference>
<dbReference type="SUPFAM" id="SSF53756">
    <property type="entry name" value="UDP-Glycosyltransferase/glycogen phosphorylase"/>
    <property type="match status" value="1"/>
</dbReference>
<sequence length="382" mass="43877">MHICFITSEYPKANFPHGGVGTFIKTIAQKLIDNGHQVSIVGINYENKLEITEENNVKIYRLKPNYIKGLTWYFHTNLINKQIKNIHQINPIDVVESTELGLAFIKKLPSIKYLIRLNGGHHFFAESENRGVNWWKAYQEKKSFRNADYIIGVSQYVVNHTSKFINFDSKKRGVIFNPANLKNFYEADSNKIIDGRIFFAGTLCEKKGIRQLIMAMPLIKKEIPQAHLVIAGRDWFYPKTKKSYTPYLKSFIDESVKDSIVFLGNVDNREIPIEIEKAQVCCYPSHMEAMPLAWIEVMSMGKAFVASNLGPGSEVVNHEENGLLCNPLDIEDVAHQVVRLLKEKEFSRKLAKNARQSVLEKFDVDKIVQQNITLYQSLIYSK</sequence>
<evidence type="ECO:0000313" key="4">
    <source>
        <dbReference type="Proteomes" id="UP000830583"/>
    </source>
</evidence>
<evidence type="ECO:0000259" key="2">
    <source>
        <dbReference type="Pfam" id="PF13439"/>
    </source>
</evidence>
<dbReference type="EMBL" id="CP096205">
    <property type="protein sequence ID" value="UPQ79670.1"/>
    <property type="molecule type" value="Genomic_DNA"/>
</dbReference>
<gene>
    <name evidence="3" type="ORF">M0M57_02255</name>
</gene>
<protein>
    <submittedName>
        <fullName evidence="3">Glycosyltransferase family 4 protein</fullName>
    </submittedName>
</protein>
<dbReference type="PANTHER" id="PTHR12526:SF630">
    <property type="entry name" value="GLYCOSYLTRANSFERASE"/>
    <property type="match status" value="1"/>
</dbReference>
<reference evidence="3" key="1">
    <citation type="submission" date="2022-04" db="EMBL/GenBank/DDBJ databases">
        <title>Consumption of N2O by Flavobacterium azooxidireducens sp. nov. isolated from Decomposing Leaf Litter of Phragmites australis (Cav.).</title>
        <authorList>
            <person name="Behrendt U."/>
            <person name="Spanner T."/>
            <person name="Augustin J."/>
            <person name="Horn M.A."/>
            <person name="Kolb S."/>
            <person name="Ulrich A."/>
        </authorList>
    </citation>
    <scope>NUCLEOTIDE SEQUENCE</scope>
    <source>
        <strain evidence="3">IGB 4-14</strain>
    </source>
</reference>
<feature type="domain" description="Glycosyltransferase subfamily 4-like N-terminal" evidence="2">
    <location>
        <begin position="18"/>
        <end position="181"/>
    </location>
</feature>
<dbReference type="Pfam" id="PF13439">
    <property type="entry name" value="Glyco_transf_4"/>
    <property type="match status" value="1"/>
</dbReference>
<accession>A0ABY4KFS4</accession>
<keyword evidence="4" id="KW-1185">Reference proteome</keyword>
<evidence type="ECO:0000313" key="3">
    <source>
        <dbReference type="EMBL" id="UPQ79670.1"/>
    </source>
</evidence>
<proteinExistence type="predicted"/>